<dbReference type="InterPro" id="IPR036869">
    <property type="entry name" value="J_dom_sf"/>
</dbReference>
<dbReference type="Pfam" id="PF00226">
    <property type="entry name" value="DnaJ"/>
    <property type="match status" value="1"/>
</dbReference>
<dbReference type="CDD" id="cd06257">
    <property type="entry name" value="DnaJ"/>
    <property type="match status" value="1"/>
</dbReference>
<feature type="compositionally biased region" description="Polar residues" evidence="1">
    <location>
        <begin position="259"/>
        <end position="276"/>
    </location>
</feature>
<feature type="compositionally biased region" description="Basic and acidic residues" evidence="1">
    <location>
        <begin position="325"/>
        <end position="337"/>
    </location>
</feature>
<protein>
    <recommendedName>
        <fullName evidence="2">J domain-containing protein</fullName>
    </recommendedName>
</protein>
<dbReference type="SMART" id="SM00271">
    <property type="entry name" value="DnaJ"/>
    <property type="match status" value="1"/>
</dbReference>
<reference evidence="3" key="1">
    <citation type="journal article" date="2023" name="Mol. Phylogenet. Evol.">
        <title>Genome-scale phylogeny and comparative genomics of the fungal order Sordariales.</title>
        <authorList>
            <person name="Hensen N."/>
            <person name="Bonometti L."/>
            <person name="Westerberg I."/>
            <person name="Brannstrom I.O."/>
            <person name="Guillou S."/>
            <person name="Cros-Aarteil S."/>
            <person name="Calhoun S."/>
            <person name="Haridas S."/>
            <person name="Kuo A."/>
            <person name="Mondo S."/>
            <person name="Pangilinan J."/>
            <person name="Riley R."/>
            <person name="LaButti K."/>
            <person name="Andreopoulos B."/>
            <person name="Lipzen A."/>
            <person name="Chen C."/>
            <person name="Yan M."/>
            <person name="Daum C."/>
            <person name="Ng V."/>
            <person name="Clum A."/>
            <person name="Steindorff A."/>
            <person name="Ohm R.A."/>
            <person name="Martin F."/>
            <person name="Silar P."/>
            <person name="Natvig D.O."/>
            <person name="Lalanne C."/>
            <person name="Gautier V."/>
            <person name="Ament-Velasquez S.L."/>
            <person name="Kruys A."/>
            <person name="Hutchinson M.I."/>
            <person name="Powell A.J."/>
            <person name="Barry K."/>
            <person name="Miller A.N."/>
            <person name="Grigoriev I.V."/>
            <person name="Debuchy R."/>
            <person name="Gladieux P."/>
            <person name="Hiltunen Thoren M."/>
            <person name="Johannesson H."/>
        </authorList>
    </citation>
    <scope>NUCLEOTIDE SEQUENCE</scope>
    <source>
        <strain evidence="3">CBS 118394</strain>
    </source>
</reference>
<name>A0AAE0M614_9PEZI</name>
<dbReference type="PANTHER" id="PTHR24074">
    <property type="entry name" value="CO-CHAPERONE PROTEIN DJLA"/>
    <property type="match status" value="1"/>
</dbReference>
<dbReference type="AlphaFoldDB" id="A0AAE0M614"/>
<feature type="compositionally biased region" description="Polar residues" evidence="1">
    <location>
        <begin position="762"/>
        <end position="771"/>
    </location>
</feature>
<evidence type="ECO:0000313" key="3">
    <source>
        <dbReference type="EMBL" id="KAK3319249.1"/>
    </source>
</evidence>
<sequence length="963" mass="105018">MVKLDYERDYYADLELSSSADAADVKKQFKKLALKYHPDRNPGREDEVKDKFLVIQTAHEILTDPALKIKFDNYRKRPANRFPGASGVRGNPYSNVAQEMADRFGAPPTRRPQMPTRPTAASGSSSRYSNWGVPPTAKSKAADASDNLRAWDRMRNFSSKGATSSGTSTPAAARPRTEAPKPPQPPPRTASQARRAEAAFGTKKTGYAPASPIGGDEPPVTSRNYYKTNLHSKLFDFDFDDTAANARKPRPASVFVDPVSTQFGGDNVSDNRQRTPYASHIGEKTNPFEGVNRAKSARDSQRPFPEGSDTPPPRVQRQRSASVDESDRFKKSTEKSAFEATNNSPRFQSRASARYSPRGADAASAPTSATFAAPEGSSSSSSSGSQNGRSTYMFTVGTVANVLTAATNEAASSKAKGGPSVYAPFSKLPPDTMTHSHPPTRPSPQSLRPNDLVGEGSSHSRHSPRYPPEKTERSGGTTPSGERPPSRGGGLNVFEKSLHAQLQHLLGKLRTHSHKQPASAHHDGALSPKRTGHRVTKRTNAPHPTSFSIPIDDDTFGTASPSRFMRNSTDNINTRFVDDQKGGESYQFNAGADSPGDAFLRAKQRSRSTPRGRKMPERNEGPESSTESLDNTPRANKVGQQPSAFNPDEWAEKFEPHHFVPPPVARPSTSPTRASRATKKPKPVRMTAGTAGLVDDEDTSSEEKTRPGTAADDFPSGAASPMAMDIDTPPPEPIIPHVVGARTINVEPSKPEWRAGDVNGVTPTTDNNQVGNAGLNVPKMPDLNKTGSEDSADFIRLADFKNVAPFAPSNQTGLGSLNDLASNLPFESRPSAKLPLSMREKHHKTAALKFPHPPAAPRPPTVLGVSNLKPSAQTWQKYVLDFQKYLQEWTVFNKRIVEHFVARQRVIEEKGPGWVAGGGEGIHEYLHWLEEDKMVRQKWLATCDAHELYVREMGKGWERMKAA</sequence>
<evidence type="ECO:0000313" key="4">
    <source>
        <dbReference type="Proteomes" id="UP001283341"/>
    </source>
</evidence>
<feature type="compositionally biased region" description="Low complexity" evidence="1">
    <location>
        <begin position="158"/>
        <end position="174"/>
    </location>
</feature>
<feature type="region of interest" description="Disordered" evidence="1">
    <location>
        <begin position="762"/>
        <end position="782"/>
    </location>
</feature>
<feature type="compositionally biased region" description="Polar residues" evidence="1">
    <location>
        <begin position="538"/>
        <end position="548"/>
    </location>
</feature>
<organism evidence="3 4">
    <name type="scientific">Apodospora peruviana</name>
    <dbReference type="NCBI Taxonomy" id="516989"/>
    <lineage>
        <taxon>Eukaryota</taxon>
        <taxon>Fungi</taxon>
        <taxon>Dikarya</taxon>
        <taxon>Ascomycota</taxon>
        <taxon>Pezizomycotina</taxon>
        <taxon>Sordariomycetes</taxon>
        <taxon>Sordariomycetidae</taxon>
        <taxon>Sordariales</taxon>
        <taxon>Lasiosphaeriaceae</taxon>
        <taxon>Apodospora</taxon>
    </lineage>
</organism>
<gene>
    <name evidence="3" type="ORF">B0H66DRAFT_623827</name>
</gene>
<feature type="compositionally biased region" description="Polar residues" evidence="1">
    <location>
        <begin position="622"/>
        <end position="644"/>
    </location>
</feature>
<dbReference type="InterPro" id="IPR050817">
    <property type="entry name" value="DjlA_DnaK_co-chaperone"/>
</dbReference>
<feature type="compositionally biased region" description="Polar residues" evidence="1">
    <location>
        <begin position="433"/>
        <end position="448"/>
    </location>
</feature>
<dbReference type="FunFam" id="1.10.287.110:FF:000096">
    <property type="entry name" value="DnaJ domain protein"/>
    <property type="match status" value="1"/>
</dbReference>
<feature type="compositionally biased region" description="Polar residues" evidence="1">
    <location>
        <begin position="339"/>
        <end position="351"/>
    </location>
</feature>
<feature type="compositionally biased region" description="Low complexity" evidence="1">
    <location>
        <begin position="106"/>
        <end position="121"/>
    </location>
</feature>
<feature type="region of interest" description="Disordered" evidence="1">
    <location>
        <begin position="583"/>
        <end position="724"/>
    </location>
</feature>
<feature type="region of interest" description="Disordered" evidence="1">
    <location>
        <begin position="410"/>
        <end position="492"/>
    </location>
</feature>
<evidence type="ECO:0000256" key="1">
    <source>
        <dbReference type="SAM" id="MobiDB-lite"/>
    </source>
</evidence>
<dbReference type="InterPro" id="IPR001623">
    <property type="entry name" value="DnaJ_domain"/>
</dbReference>
<dbReference type="EMBL" id="JAUEDM010000004">
    <property type="protein sequence ID" value="KAK3319249.1"/>
    <property type="molecule type" value="Genomic_DNA"/>
</dbReference>
<dbReference type="PROSITE" id="PS50076">
    <property type="entry name" value="DNAJ_2"/>
    <property type="match status" value="1"/>
</dbReference>
<dbReference type="Proteomes" id="UP001283341">
    <property type="component" value="Unassembled WGS sequence"/>
</dbReference>
<feature type="compositionally biased region" description="Basic residues" evidence="1">
    <location>
        <begin position="602"/>
        <end position="613"/>
    </location>
</feature>
<dbReference type="SUPFAM" id="SSF46565">
    <property type="entry name" value="Chaperone J-domain"/>
    <property type="match status" value="1"/>
</dbReference>
<evidence type="ECO:0000259" key="2">
    <source>
        <dbReference type="PROSITE" id="PS50076"/>
    </source>
</evidence>
<proteinExistence type="predicted"/>
<keyword evidence="4" id="KW-1185">Reference proteome</keyword>
<dbReference type="Gene3D" id="1.10.287.110">
    <property type="entry name" value="DnaJ domain"/>
    <property type="match status" value="1"/>
</dbReference>
<feature type="domain" description="J" evidence="2">
    <location>
        <begin position="9"/>
        <end position="75"/>
    </location>
</feature>
<reference evidence="3" key="2">
    <citation type="submission" date="2023-06" db="EMBL/GenBank/DDBJ databases">
        <authorList>
            <consortium name="Lawrence Berkeley National Laboratory"/>
            <person name="Haridas S."/>
            <person name="Hensen N."/>
            <person name="Bonometti L."/>
            <person name="Westerberg I."/>
            <person name="Brannstrom I.O."/>
            <person name="Guillou S."/>
            <person name="Cros-Aarteil S."/>
            <person name="Calhoun S."/>
            <person name="Kuo A."/>
            <person name="Mondo S."/>
            <person name="Pangilinan J."/>
            <person name="Riley R."/>
            <person name="Labutti K."/>
            <person name="Andreopoulos B."/>
            <person name="Lipzen A."/>
            <person name="Chen C."/>
            <person name="Yanf M."/>
            <person name="Daum C."/>
            <person name="Ng V."/>
            <person name="Clum A."/>
            <person name="Steindorff A."/>
            <person name="Ohm R."/>
            <person name="Martin F."/>
            <person name="Silar P."/>
            <person name="Natvig D."/>
            <person name="Lalanne C."/>
            <person name="Gautier V."/>
            <person name="Ament-Velasquez S.L."/>
            <person name="Kruys A."/>
            <person name="Hutchinson M.I."/>
            <person name="Powell A.J."/>
            <person name="Barry K."/>
            <person name="Miller A.N."/>
            <person name="Grigoriev I.V."/>
            <person name="Debuchy R."/>
            <person name="Gladieux P."/>
            <person name="Thoren M.H."/>
            <person name="Johannesson H."/>
        </authorList>
    </citation>
    <scope>NUCLEOTIDE SEQUENCE</scope>
    <source>
        <strain evidence="3">CBS 118394</strain>
    </source>
</reference>
<dbReference type="PRINTS" id="PR00625">
    <property type="entry name" value="JDOMAIN"/>
</dbReference>
<comment type="caution">
    <text evidence="3">The sequence shown here is derived from an EMBL/GenBank/DDBJ whole genome shotgun (WGS) entry which is preliminary data.</text>
</comment>
<feature type="compositionally biased region" description="Low complexity" evidence="1">
    <location>
        <begin position="360"/>
        <end position="385"/>
    </location>
</feature>
<feature type="region of interest" description="Disordered" evidence="1">
    <location>
        <begin position="510"/>
        <end position="554"/>
    </location>
</feature>
<feature type="region of interest" description="Disordered" evidence="1">
    <location>
        <begin position="104"/>
        <end position="224"/>
    </location>
</feature>
<accession>A0AAE0M614</accession>
<feature type="region of interest" description="Disordered" evidence="1">
    <location>
        <begin position="253"/>
        <end position="387"/>
    </location>
</feature>